<keyword evidence="3" id="KW-1185">Reference proteome</keyword>
<organism evidence="2 3">
    <name type="scientific">Parasitella parasitica</name>
    <dbReference type="NCBI Taxonomy" id="35722"/>
    <lineage>
        <taxon>Eukaryota</taxon>
        <taxon>Fungi</taxon>
        <taxon>Fungi incertae sedis</taxon>
        <taxon>Mucoromycota</taxon>
        <taxon>Mucoromycotina</taxon>
        <taxon>Mucoromycetes</taxon>
        <taxon>Mucorales</taxon>
        <taxon>Mucorineae</taxon>
        <taxon>Mucoraceae</taxon>
        <taxon>Parasitella</taxon>
    </lineage>
</organism>
<evidence type="ECO:0000256" key="1">
    <source>
        <dbReference type="SAM" id="MobiDB-lite"/>
    </source>
</evidence>
<sequence length="98" mass="11458">MERKLNIKRSPYENSSDEQSSTDESSNEEFSEEKISEEEAFEEEASEEKAPHEDFSGVHKDAKYTDWVRGPWFPPSPKKDLRYDGVWHKHLFSPPPLS</sequence>
<dbReference type="Proteomes" id="UP000054107">
    <property type="component" value="Unassembled WGS sequence"/>
</dbReference>
<accession>A0A0B7N904</accession>
<reference evidence="2 3" key="1">
    <citation type="submission" date="2014-09" db="EMBL/GenBank/DDBJ databases">
        <authorList>
            <person name="Ellenberger Sabrina"/>
        </authorList>
    </citation>
    <scope>NUCLEOTIDE SEQUENCE [LARGE SCALE GENOMIC DNA]</scope>
    <source>
        <strain evidence="2 3">CBS 412.66</strain>
    </source>
</reference>
<feature type="compositionally biased region" description="Low complexity" evidence="1">
    <location>
        <begin position="13"/>
        <end position="24"/>
    </location>
</feature>
<evidence type="ECO:0000313" key="2">
    <source>
        <dbReference type="EMBL" id="CEP11459.1"/>
    </source>
</evidence>
<dbReference type="OrthoDB" id="2279247at2759"/>
<feature type="compositionally biased region" description="Basic and acidic residues" evidence="1">
    <location>
        <begin position="47"/>
        <end position="59"/>
    </location>
</feature>
<proteinExistence type="predicted"/>
<dbReference type="AlphaFoldDB" id="A0A0B7N904"/>
<evidence type="ECO:0000313" key="3">
    <source>
        <dbReference type="Proteomes" id="UP000054107"/>
    </source>
</evidence>
<feature type="compositionally biased region" description="Acidic residues" evidence="1">
    <location>
        <begin position="25"/>
        <end position="46"/>
    </location>
</feature>
<name>A0A0B7N904_9FUNG</name>
<feature type="region of interest" description="Disordered" evidence="1">
    <location>
        <begin position="1"/>
        <end position="59"/>
    </location>
</feature>
<dbReference type="EMBL" id="LN726131">
    <property type="protein sequence ID" value="CEP11459.1"/>
    <property type="molecule type" value="Genomic_DNA"/>
</dbReference>
<protein>
    <submittedName>
        <fullName evidence="2">Uncharacterized protein</fullName>
    </submittedName>
</protein>
<gene>
    <name evidence="2" type="primary">PARPA_05295.1 scaffold 16736</name>
</gene>